<dbReference type="Proteomes" id="UP000319949">
    <property type="component" value="Unassembled WGS sequence"/>
</dbReference>
<reference evidence="1 2" key="1">
    <citation type="submission" date="2019-06" db="EMBL/GenBank/DDBJ databases">
        <title>Genomic Encyclopedia of Type Strains, Phase IV (KMG-V): Genome sequencing to study the core and pangenomes of soil and plant-associated prokaryotes.</title>
        <authorList>
            <person name="Whitman W."/>
        </authorList>
    </citation>
    <scope>NUCLEOTIDE SEQUENCE [LARGE SCALE GENOMIC DNA]</scope>
    <source>
        <strain evidence="1 2">BR 510</strain>
    </source>
</reference>
<evidence type="ECO:0000313" key="1">
    <source>
        <dbReference type="EMBL" id="TWB01932.1"/>
    </source>
</evidence>
<organism evidence="1 2">
    <name type="scientific">Bradyrhizobium stylosanthis</name>
    <dbReference type="NCBI Taxonomy" id="1803665"/>
    <lineage>
        <taxon>Bacteria</taxon>
        <taxon>Pseudomonadati</taxon>
        <taxon>Pseudomonadota</taxon>
        <taxon>Alphaproteobacteria</taxon>
        <taxon>Hyphomicrobiales</taxon>
        <taxon>Nitrobacteraceae</taxon>
        <taxon>Bradyrhizobium</taxon>
    </lineage>
</organism>
<dbReference type="STRING" id="1803665.GCA_001641335_04318"/>
<sequence>MRIFWIGAGSLTVLTLVVIPYIASDRCKDRWAAYNLEAIWDYQTGCSVRIGNSLVREEYVSFDPRMPARPQGSGSAKPLDPNQALAHPTWVTLGPDNRPMAEGMVRINPR</sequence>
<evidence type="ECO:0000313" key="2">
    <source>
        <dbReference type="Proteomes" id="UP000319949"/>
    </source>
</evidence>
<dbReference type="EMBL" id="VITK01000003">
    <property type="protein sequence ID" value="TWB01932.1"/>
    <property type="molecule type" value="Genomic_DNA"/>
</dbReference>
<comment type="caution">
    <text evidence="1">The sequence shown here is derived from an EMBL/GenBank/DDBJ whole genome shotgun (WGS) entry which is preliminary data.</text>
</comment>
<gene>
    <name evidence="1" type="ORF">FBZ96_103714</name>
</gene>
<dbReference type="AlphaFoldDB" id="A0A560DXR6"/>
<proteinExistence type="predicted"/>
<dbReference type="OrthoDB" id="8243677at2"/>
<keyword evidence="2" id="KW-1185">Reference proteome</keyword>
<accession>A0A560DXR6</accession>
<name>A0A560DXR6_9BRAD</name>
<protein>
    <submittedName>
        <fullName evidence="1">Uncharacterized protein</fullName>
    </submittedName>
</protein>
<dbReference type="RefSeq" id="WP_145661357.1">
    <property type="nucleotide sequence ID" value="NZ_VITK01000003.1"/>
</dbReference>